<name>A0A6C0ADT9_9ZZZZ</name>
<evidence type="ECO:0000313" key="1">
    <source>
        <dbReference type="EMBL" id="QHS77917.1"/>
    </source>
</evidence>
<dbReference type="EMBL" id="MN740593">
    <property type="protein sequence ID" value="QHS77917.1"/>
    <property type="molecule type" value="Genomic_DNA"/>
</dbReference>
<protein>
    <submittedName>
        <fullName evidence="1">Uncharacterized protein</fullName>
    </submittedName>
</protein>
<reference evidence="1" key="1">
    <citation type="journal article" date="2020" name="Nature">
        <title>Giant virus diversity and host interactions through global metagenomics.</title>
        <authorList>
            <person name="Schulz F."/>
            <person name="Roux S."/>
            <person name="Paez-Espino D."/>
            <person name="Jungbluth S."/>
            <person name="Walsh D.A."/>
            <person name="Denef V.J."/>
            <person name="McMahon K.D."/>
            <person name="Konstantinidis K.T."/>
            <person name="Eloe-Fadrosh E.A."/>
            <person name="Kyrpides N.C."/>
            <person name="Woyke T."/>
        </authorList>
    </citation>
    <scope>NUCLEOTIDE SEQUENCE</scope>
    <source>
        <strain evidence="1">GVMAG-S-1021933-23</strain>
    </source>
</reference>
<proteinExistence type="predicted"/>
<sequence>MLSINLANIPQYLKNSEFVRNLDTEGSFDIPKKFYKKNDSVNSLLDYNHIFETSNYFGIPYPETMLNYFLLNEEEVFNYYYPKIEEIEVISMFQSNEKFMEYLDLKIKEIIDEIIEYLNEKELSSEKEYKFYNYNEFIGLKSKLKEKYVKITVLLLNSITSENYQIFYKPITSLKKWIKYLKNIEVKLEETNEIGNFLSLNKFDSTLILNEKGYSIKNLKERTFECIEYDYNRYIFNSWNKEKKYLHSNNDIKYRFIVSADEIYSGRINDLGTLIFLRTKYKKNPIINIYFSTEKVLTKYINKNKDYFDGNFGRYWKDYFSREMVMSHLDPDTFFEEELKKIV</sequence>
<organism evidence="1">
    <name type="scientific">viral metagenome</name>
    <dbReference type="NCBI Taxonomy" id="1070528"/>
    <lineage>
        <taxon>unclassified sequences</taxon>
        <taxon>metagenomes</taxon>
        <taxon>organismal metagenomes</taxon>
    </lineage>
</organism>
<dbReference type="AlphaFoldDB" id="A0A6C0ADT9"/>
<accession>A0A6C0ADT9</accession>